<gene>
    <name evidence="4" type="ORF">OAUR00152_LOCUS20638</name>
</gene>
<dbReference type="PANTHER" id="PTHR45672">
    <property type="entry name" value="PROTEIN DISULFIDE-ISOMERASE C17H9.14C-RELATED"/>
    <property type="match status" value="1"/>
</dbReference>
<dbReference type="SUPFAM" id="SSF52833">
    <property type="entry name" value="Thioredoxin-like"/>
    <property type="match status" value="1"/>
</dbReference>
<keyword evidence="2" id="KW-0732">Signal</keyword>
<name>A0A7S4J3S0_9STRA</name>
<accession>A0A7S4J3S0</accession>
<dbReference type="GO" id="GO:0003756">
    <property type="term" value="F:protein disulfide isomerase activity"/>
    <property type="evidence" value="ECO:0007669"/>
    <property type="project" value="TreeGrafter"/>
</dbReference>
<dbReference type="PANTHER" id="PTHR45672:SF3">
    <property type="entry name" value="THIOREDOXIN DOMAIN-CONTAINING PROTEIN 5"/>
    <property type="match status" value="1"/>
</dbReference>
<proteinExistence type="inferred from homology"/>
<dbReference type="Gene3D" id="3.40.30.10">
    <property type="entry name" value="Glutaredoxin"/>
    <property type="match status" value="1"/>
</dbReference>
<dbReference type="EMBL" id="HBKQ01030339">
    <property type="protein sequence ID" value="CAE2249658.1"/>
    <property type="molecule type" value="Transcribed_RNA"/>
</dbReference>
<organism evidence="4">
    <name type="scientific">Odontella aurita</name>
    <dbReference type="NCBI Taxonomy" id="265563"/>
    <lineage>
        <taxon>Eukaryota</taxon>
        <taxon>Sar</taxon>
        <taxon>Stramenopiles</taxon>
        <taxon>Ochrophyta</taxon>
        <taxon>Bacillariophyta</taxon>
        <taxon>Mediophyceae</taxon>
        <taxon>Biddulphiophycidae</taxon>
        <taxon>Eupodiscales</taxon>
        <taxon>Odontellaceae</taxon>
        <taxon>Odontella</taxon>
    </lineage>
</organism>
<evidence type="ECO:0000256" key="1">
    <source>
        <dbReference type="ARBA" id="ARBA00006347"/>
    </source>
</evidence>
<comment type="similarity">
    <text evidence="1">Belongs to the protein disulfide isomerase family.</text>
</comment>
<protein>
    <recommendedName>
        <fullName evidence="3">Thioredoxin domain-containing protein</fullName>
    </recommendedName>
</protein>
<dbReference type="AlphaFoldDB" id="A0A7S4J3S0"/>
<dbReference type="GO" id="GO:0006457">
    <property type="term" value="P:protein folding"/>
    <property type="evidence" value="ECO:0007669"/>
    <property type="project" value="TreeGrafter"/>
</dbReference>
<sequence>MKPAWDQLGDEYADSPSVLIGDVDCTASGESLCQKVGVQGYPTIKYYVDGDTEGKDYQGGRDSDSLKKHVEDNMEVKCIVGEPADCTDKEKGYIEKMKGKTAEDRAKQLKRLDGMKGDSMKPELKQWLNQRLRILQQMSGGDEL</sequence>
<evidence type="ECO:0000259" key="3">
    <source>
        <dbReference type="Pfam" id="PF00085"/>
    </source>
</evidence>
<dbReference type="InterPro" id="IPR036249">
    <property type="entry name" value="Thioredoxin-like_sf"/>
</dbReference>
<dbReference type="CDD" id="cd02961">
    <property type="entry name" value="PDI_a_family"/>
    <property type="match status" value="1"/>
</dbReference>
<dbReference type="InterPro" id="IPR051063">
    <property type="entry name" value="PDI"/>
</dbReference>
<feature type="domain" description="Thioredoxin" evidence="3">
    <location>
        <begin position="1"/>
        <end position="71"/>
    </location>
</feature>
<evidence type="ECO:0000256" key="2">
    <source>
        <dbReference type="ARBA" id="ARBA00022729"/>
    </source>
</evidence>
<reference evidence="4" key="1">
    <citation type="submission" date="2021-01" db="EMBL/GenBank/DDBJ databases">
        <authorList>
            <person name="Corre E."/>
            <person name="Pelletier E."/>
            <person name="Niang G."/>
            <person name="Scheremetjew M."/>
            <person name="Finn R."/>
            <person name="Kale V."/>
            <person name="Holt S."/>
            <person name="Cochrane G."/>
            <person name="Meng A."/>
            <person name="Brown T."/>
            <person name="Cohen L."/>
        </authorList>
    </citation>
    <scope>NUCLEOTIDE SEQUENCE</scope>
    <source>
        <strain evidence="4">Isolate 1302-5</strain>
    </source>
</reference>
<dbReference type="GO" id="GO:0005783">
    <property type="term" value="C:endoplasmic reticulum"/>
    <property type="evidence" value="ECO:0007669"/>
    <property type="project" value="TreeGrafter"/>
</dbReference>
<dbReference type="Pfam" id="PF00085">
    <property type="entry name" value="Thioredoxin"/>
    <property type="match status" value="1"/>
</dbReference>
<dbReference type="InterPro" id="IPR013766">
    <property type="entry name" value="Thioredoxin_domain"/>
</dbReference>
<evidence type="ECO:0000313" key="4">
    <source>
        <dbReference type="EMBL" id="CAE2249658.1"/>
    </source>
</evidence>